<evidence type="ECO:0000313" key="4">
    <source>
        <dbReference type="Proteomes" id="UP000501705"/>
    </source>
</evidence>
<dbReference type="AlphaFoldDB" id="A0A6G9XVD4"/>
<protein>
    <submittedName>
        <fullName evidence="3">ATPase</fullName>
    </submittedName>
</protein>
<comment type="similarity">
    <text evidence="1">Belongs to the AHA1 family.</text>
</comment>
<name>A0A6G9XVD4_NOCBR</name>
<dbReference type="InterPro" id="IPR013538">
    <property type="entry name" value="ASHA1/2-like_C"/>
</dbReference>
<dbReference type="InterPro" id="IPR023393">
    <property type="entry name" value="START-like_dom_sf"/>
</dbReference>
<dbReference type="Pfam" id="PF08327">
    <property type="entry name" value="AHSA1"/>
    <property type="match status" value="1"/>
</dbReference>
<reference evidence="3 4" key="1">
    <citation type="journal article" date="2019" name="ACS Chem. Biol.">
        <title>Identification and Mobilization of a Cryptic Antibiotic Biosynthesis Gene Locus from a Human-Pathogenic Nocardia Isolate.</title>
        <authorList>
            <person name="Herisse M."/>
            <person name="Ishida K."/>
            <person name="Porter J.L."/>
            <person name="Howden B."/>
            <person name="Hertweck C."/>
            <person name="Stinear T.P."/>
            <person name="Pidot S.J."/>
        </authorList>
    </citation>
    <scope>NUCLEOTIDE SEQUENCE [LARGE SCALE GENOMIC DNA]</scope>
    <source>
        <strain evidence="3 4">AUSMDU00024985</strain>
    </source>
</reference>
<evidence type="ECO:0000256" key="1">
    <source>
        <dbReference type="ARBA" id="ARBA00006817"/>
    </source>
</evidence>
<evidence type="ECO:0000259" key="2">
    <source>
        <dbReference type="Pfam" id="PF08327"/>
    </source>
</evidence>
<dbReference type="EMBL" id="CP046171">
    <property type="protein sequence ID" value="QIS04912.1"/>
    <property type="molecule type" value="Genomic_DNA"/>
</dbReference>
<dbReference type="Proteomes" id="UP000501705">
    <property type="component" value="Chromosome"/>
</dbReference>
<proteinExistence type="inferred from homology"/>
<dbReference type="RefSeq" id="WP_167464009.1">
    <property type="nucleotide sequence ID" value="NZ_CP046171.1"/>
</dbReference>
<dbReference type="SUPFAM" id="SSF55961">
    <property type="entry name" value="Bet v1-like"/>
    <property type="match status" value="1"/>
</dbReference>
<organism evidence="3 4">
    <name type="scientific">Nocardia brasiliensis</name>
    <dbReference type="NCBI Taxonomy" id="37326"/>
    <lineage>
        <taxon>Bacteria</taxon>
        <taxon>Bacillati</taxon>
        <taxon>Actinomycetota</taxon>
        <taxon>Actinomycetes</taxon>
        <taxon>Mycobacteriales</taxon>
        <taxon>Nocardiaceae</taxon>
        <taxon>Nocardia</taxon>
    </lineage>
</organism>
<evidence type="ECO:0000313" key="3">
    <source>
        <dbReference type="EMBL" id="QIS04912.1"/>
    </source>
</evidence>
<sequence length="162" mass="18587">MTRTPTGRLDRTDGRRDLVLTRTYRAPIADVWASITESDRTARWFGPWEGTPGTGNRIKVQMLFEEGAGWCDARIDACEPPRRLALTTEDDFGTWRLEMALTETDGTTELVFTHHLEPEALIGEVGPGWEYYLDALGAARENTDRPDFEEYYPSMQQYYDEL</sequence>
<accession>A0A6G9XVD4</accession>
<dbReference type="CDD" id="cd08899">
    <property type="entry name" value="SRPBCC_CalC_Aha1-like_6"/>
    <property type="match status" value="1"/>
</dbReference>
<dbReference type="Gene3D" id="3.30.530.20">
    <property type="match status" value="1"/>
</dbReference>
<gene>
    <name evidence="3" type="ORF">F5X71_23580</name>
</gene>
<feature type="domain" description="Activator of Hsp90 ATPase homologue 1/2-like C-terminal" evidence="2">
    <location>
        <begin position="25"/>
        <end position="138"/>
    </location>
</feature>